<gene>
    <name evidence="1" type="ORF">UFOPK3001_00078</name>
    <name evidence="2" type="ORF">UFOPK3954_00022</name>
</gene>
<organism evidence="2">
    <name type="scientific">freshwater metagenome</name>
    <dbReference type="NCBI Taxonomy" id="449393"/>
    <lineage>
        <taxon>unclassified sequences</taxon>
        <taxon>metagenomes</taxon>
        <taxon>ecological metagenomes</taxon>
    </lineage>
</organism>
<dbReference type="EMBL" id="CAFBON010000001">
    <property type="protein sequence ID" value="CAB4972729.1"/>
    <property type="molecule type" value="Genomic_DNA"/>
</dbReference>
<evidence type="ECO:0000313" key="2">
    <source>
        <dbReference type="EMBL" id="CAB4972729.1"/>
    </source>
</evidence>
<dbReference type="AlphaFoldDB" id="A0A6J7M2X0"/>
<name>A0A6J7M2X0_9ZZZZ</name>
<accession>A0A6J7M2X0</accession>
<evidence type="ECO:0000313" key="1">
    <source>
        <dbReference type="EMBL" id="CAB4789098.1"/>
    </source>
</evidence>
<protein>
    <submittedName>
        <fullName evidence="2">Unannotated protein</fullName>
    </submittedName>
</protein>
<dbReference type="EMBL" id="CAFAAJ010000003">
    <property type="protein sequence ID" value="CAB4789098.1"/>
    <property type="molecule type" value="Genomic_DNA"/>
</dbReference>
<reference evidence="2" key="1">
    <citation type="submission" date="2020-05" db="EMBL/GenBank/DDBJ databases">
        <authorList>
            <person name="Chiriac C."/>
            <person name="Salcher M."/>
            <person name="Ghai R."/>
            <person name="Kavagutti S V."/>
        </authorList>
    </citation>
    <scope>NUCLEOTIDE SEQUENCE</scope>
</reference>
<proteinExistence type="predicted"/>
<sequence>MRKKRIVNGLLAGALVVPLLLPSSHAEALQSDCNSGNLNDKWCLWNNTNYQLQPFVETMVSVTLATDALYSSYWVRPGALSGHSSVTQRTLAGVLVGCTLSNYGSNNNSRRAGRHTVNTSNVC</sequence>